<dbReference type="Proteomes" id="UP000325255">
    <property type="component" value="Unassembled WGS sequence"/>
</dbReference>
<evidence type="ECO:0000313" key="2">
    <source>
        <dbReference type="Proteomes" id="UP000325255"/>
    </source>
</evidence>
<gene>
    <name evidence="1" type="ORF">F1189_03565</name>
</gene>
<dbReference type="AlphaFoldDB" id="A0A5M6IZT9"/>
<dbReference type="RefSeq" id="WP_150039248.1">
    <property type="nucleotide sequence ID" value="NZ_OW485601.1"/>
</dbReference>
<name>A0A5M6IZT9_9PROT</name>
<evidence type="ECO:0000313" key="1">
    <source>
        <dbReference type="EMBL" id="KAA5613864.1"/>
    </source>
</evidence>
<dbReference type="PROSITE" id="PS51257">
    <property type="entry name" value="PROKAR_LIPOPROTEIN"/>
    <property type="match status" value="1"/>
</dbReference>
<proteinExistence type="predicted"/>
<accession>A0A5M6IZT9</accession>
<dbReference type="EMBL" id="VWPK01000004">
    <property type="protein sequence ID" value="KAA5613864.1"/>
    <property type="molecule type" value="Genomic_DNA"/>
</dbReference>
<evidence type="ECO:0008006" key="3">
    <source>
        <dbReference type="Google" id="ProtNLM"/>
    </source>
</evidence>
<comment type="caution">
    <text evidence="1">The sequence shown here is derived from an EMBL/GenBank/DDBJ whole genome shotgun (WGS) entry which is preliminary data.</text>
</comment>
<reference evidence="1 2" key="1">
    <citation type="submission" date="2019-09" db="EMBL/GenBank/DDBJ databases">
        <title>Genome sequence of Rhodovastum atsumiense, a diverse member of the Acetobacteraceae family of non-sulfur purple photosynthetic bacteria.</title>
        <authorList>
            <person name="Meyer T."/>
            <person name="Kyndt J."/>
        </authorList>
    </citation>
    <scope>NUCLEOTIDE SEQUENCE [LARGE SCALE GENOMIC DNA]</scope>
    <source>
        <strain evidence="1 2">DSM 21279</strain>
    </source>
</reference>
<protein>
    <recommendedName>
        <fullName evidence="3">Lipoprotein</fullName>
    </recommendedName>
</protein>
<organism evidence="1 2">
    <name type="scientific">Rhodovastum atsumiense</name>
    <dbReference type="NCBI Taxonomy" id="504468"/>
    <lineage>
        <taxon>Bacteria</taxon>
        <taxon>Pseudomonadati</taxon>
        <taxon>Pseudomonadota</taxon>
        <taxon>Alphaproteobacteria</taxon>
        <taxon>Acetobacterales</taxon>
        <taxon>Acetobacteraceae</taxon>
        <taxon>Rhodovastum</taxon>
    </lineage>
</organism>
<keyword evidence="2" id="KW-1185">Reference proteome</keyword>
<sequence length="64" mass="6773">MSSPRRAAMALAVLGLAAVLAGCVLPPPPPPPRHGWGHGPGYYQPPPPPPPEYGPYHGYRPPAW</sequence>